<name>A0ABQ1FTE2_9GAMM</name>
<dbReference type="EMBL" id="BMJA01000001">
    <property type="protein sequence ID" value="GGA27696.1"/>
    <property type="molecule type" value="Genomic_DNA"/>
</dbReference>
<dbReference type="CDD" id="cd00093">
    <property type="entry name" value="HTH_XRE"/>
    <property type="match status" value="1"/>
</dbReference>
<gene>
    <name evidence="2" type="ORF">GCM10010981_15560</name>
</gene>
<reference evidence="3" key="1">
    <citation type="journal article" date="2019" name="Int. J. Syst. Evol. Microbiol.">
        <title>The Global Catalogue of Microorganisms (GCM) 10K type strain sequencing project: providing services to taxonomists for standard genome sequencing and annotation.</title>
        <authorList>
            <consortium name="The Broad Institute Genomics Platform"/>
            <consortium name="The Broad Institute Genome Sequencing Center for Infectious Disease"/>
            <person name="Wu L."/>
            <person name="Ma J."/>
        </authorList>
    </citation>
    <scope>NUCLEOTIDE SEQUENCE [LARGE SCALE GENOMIC DNA]</scope>
    <source>
        <strain evidence="3">CGMCC 1.15439</strain>
    </source>
</reference>
<proteinExistence type="predicted"/>
<sequence>MCNIWHMSSAPLTRLGHAIRNMRQHRGLTQQDLASRAGVPRRKVIEVEQGSPRVAIETYAKVAHALGGELSVAPARRPTLEELREIFTDED</sequence>
<dbReference type="SUPFAM" id="SSF47413">
    <property type="entry name" value="lambda repressor-like DNA-binding domains"/>
    <property type="match status" value="1"/>
</dbReference>
<dbReference type="Proteomes" id="UP000620046">
    <property type="component" value="Unassembled WGS sequence"/>
</dbReference>
<dbReference type="Gene3D" id="1.10.260.40">
    <property type="entry name" value="lambda repressor-like DNA-binding domains"/>
    <property type="match status" value="1"/>
</dbReference>
<protein>
    <recommendedName>
        <fullName evidence="1">HTH cro/C1-type domain-containing protein</fullName>
    </recommendedName>
</protein>
<dbReference type="InterPro" id="IPR001387">
    <property type="entry name" value="Cro/C1-type_HTH"/>
</dbReference>
<comment type="caution">
    <text evidence="2">The sequence shown here is derived from an EMBL/GenBank/DDBJ whole genome shotgun (WGS) entry which is preliminary data.</text>
</comment>
<dbReference type="RefSeq" id="WP_423373107.1">
    <property type="nucleotide sequence ID" value="NZ_BSNP01000007.1"/>
</dbReference>
<accession>A0ABQ1FTE2</accession>
<keyword evidence="3" id="KW-1185">Reference proteome</keyword>
<evidence type="ECO:0000313" key="3">
    <source>
        <dbReference type="Proteomes" id="UP000620046"/>
    </source>
</evidence>
<feature type="domain" description="HTH cro/C1-type" evidence="1">
    <location>
        <begin position="19"/>
        <end position="73"/>
    </location>
</feature>
<evidence type="ECO:0000259" key="1">
    <source>
        <dbReference type="PROSITE" id="PS50943"/>
    </source>
</evidence>
<dbReference type="PROSITE" id="PS50943">
    <property type="entry name" value="HTH_CROC1"/>
    <property type="match status" value="1"/>
</dbReference>
<organism evidence="2 3">
    <name type="scientific">Dyella nitratireducens</name>
    <dbReference type="NCBI Taxonomy" id="1849580"/>
    <lineage>
        <taxon>Bacteria</taxon>
        <taxon>Pseudomonadati</taxon>
        <taxon>Pseudomonadota</taxon>
        <taxon>Gammaproteobacteria</taxon>
        <taxon>Lysobacterales</taxon>
        <taxon>Rhodanobacteraceae</taxon>
        <taxon>Dyella</taxon>
    </lineage>
</organism>
<dbReference type="InterPro" id="IPR010982">
    <property type="entry name" value="Lambda_DNA-bd_dom_sf"/>
</dbReference>
<dbReference type="SMART" id="SM00530">
    <property type="entry name" value="HTH_XRE"/>
    <property type="match status" value="1"/>
</dbReference>
<dbReference type="Pfam" id="PF13560">
    <property type="entry name" value="HTH_31"/>
    <property type="match status" value="1"/>
</dbReference>
<evidence type="ECO:0000313" key="2">
    <source>
        <dbReference type="EMBL" id="GGA27696.1"/>
    </source>
</evidence>